<evidence type="ECO:0000256" key="4">
    <source>
        <dbReference type="ARBA" id="ARBA00022692"/>
    </source>
</evidence>
<dbReference type="GO" id="GO:0005886">
    <property type="term" value="C:plasma membrane"/>
    <property type="evidence" value="ECO:0007669"/>
    <property type="project" value="UniProtKB-SubCell"/>
</dbReference>
<dbReference type="Proteomes" id="UP000198928">
    <property type="component" value="Unassembled WGS sequence"/>
</dbReference>
<evidence type="ECO:0000256" key="3">
    <source>
        <dbReference type="ARBA" id="ARBA00022475"/>
    </source>
</evidence>
<dbReference type="InterPro" id="IPR039428">
    <property type="entry name" value="NUOK/Mnh_C1-like"/>
</dbReference>
<dbReference type="EMBL" id="FOSG01000007">
    <property type="protein sequence ID" value="SFK58441.1"/>
    <property type="molecule type" value="Genomic_DNA"/>
</dbReference>
<feature type="transmembrane region" description="Helical" evidence="8">
    <location>
        <begin position="72"/>
        <end position="96"/>
    </location>
</feature>
<comment type="similarity">
    <text evidence="2">Belongs to the CPA3 antiporters (TC 2.A.63) subunit C family.</text>
</comment>
<comment type="subcellular location">
    <subcellularLocation>
        <location evidence="1">Cell membrane</location>
        <topology evidence="1">Multi-pass membrane protein</topology>
    </subcellularLocation>
</comment>
<evidence type="ECO:0000313" key="9">
    <source>
        <dbReference type="EMBL" id="SFK58441.1"/>
    </source>
</evidence>
<gene>
    <name evidence="9" type="ORF">SAMN05192584_10780</name>
</gene>
<dbReference type="PANTHER" id="PTHR34583:SF2">
    <property type="entry name" value="ANTIPORTER SUBUNIT MNHC2-RELATED"/>
    <property type="match status" value="1"/>
</dbReference>
<evidence type="ECO:0000256" key="8">
    <source>
        <dbReference type="SAM" id="Phobius"/>
    </source>
</evidence>
<evidence type="ECO:0000256" key="2">
    <source>
        <dbReference type="ARBA" id="ARBA00010388"/>
    </source>
</evidence>
<feature type="transmembrane region" description="Helical" evidence="8">
    <location>
        <begin position="6"/>
        <end position="24"/>
    </location>
</feature>
<dbReference type="NCBIfam" id="NF005929">
    <property type="entry name" value="PRK07946.1"/>
    <property type="match status" value="1"/>
</dbReference>
<dbReference type="InterPro" id="IPR050601">
    <property type="entry name" value="CPA3_antiporter_subunitC"/>
</dbReference>
<keyword evidence="6 8" id="KW-0472">Membrane</keyword>
<proteinExistence type="inferred from homology"/>
<feature type="compositionally biased region" description="Basic and acidic residues" evidence="7">
    <location>
        <begin position="135"/>
        <end position="154"/>
    </location>
</feature>
<keyword evidence="5 8" id="KW-1133">Transmembrane helix</keyword>
<reference evidence="10" key="1">
    <citation type="submission" date="2016-10" db="EMBL/GenBank/DDBJ databases">
        <authorList>
            <person name="Varghese N."/>
            <person name="Submissions S."/>
        </authorList>
    </citation>
    <scope>NUCLEOTIDE SEQUENCE [LARGE SCALE GENOMIC DNA]</scope>
    <source>
        <strain evidence="10">PL19</strain>
    </source>
</reference>
<dbReference type="AlphaFoldDB" id="A0A1I4ARB8"/>
<dbReference type="RefSeq" id="WP_093849580.1">
    <property type="nucleotide sequence ID" value="NZ_FOSG01000007.1"/>
</dbReference>
<feature type="compositionally biased region" description="Basic and acidic residues" evidence="7">
    <location>
        <begin position="113"/>
        <end position="126"/>
    </location>
</feature>
<evidence type="ECO:0000256" key="1">
    <source>
        <dbReference type="ARBA" id="ARBA00004651"/>
    </source>
</evidence>
<protein>
    <submittedName>
        <fullName evidence="9">Multisubunit sodium/proton antiporter, MrpC subunit</fullName>
    </submittedName>
</protein>
<dbReference type="PANTHER" id="PTHR34583">
    <property type="entry name" value="ANTIPORTER SUBUNIT MNHC2-RELATED"/>
    <property type="match status" value="1"/>
</dbReference>
<keyword evidence="10" id="KW-1185">Reference proteome</keyword>
<dbReference type="Pfam" id="PF00420">
    <property type="entry name" value="Oxidored_q2"/>
    <property type="match status" value="1"/>
</dbReference>
<evidence type="ECO:0000256" key="7">
    <source>
        <dbReference type="SAM" id="MobiDB-lite"/>
    </source>
</evidence>
<feature type="transmembrane region" description="Helical" evidence="8">
    <location>
        <begin position="31"/>
        <end position="52"/>
    </location>
</feature>
<sequence length="154" mass="16645">MTTLDLTSAVVVGGLFAVGFHLLLQRSLMRLLFGFLVLGHSTNLLILLAAGPPGRPPVTGHGQDKASFADPLPQAMALTAIVITFGISILLLALVYRGWLMLGHDEVRDDVEDRRLGESEHPRRPGDAAGEPGETPERTTRETTRETPGKGEER</sequence>
<keyword evidence="3" id="KW-1003">Cell membrane</keyword>
<name>A0A1I4ARB8_9ACTN</name>
<feature type="region of interest" description="Disordered" evidence="7">
    <location>
        <begin position="113"/>
        <end position="154"/>
    </location>
</feature>
<evidence type="ECO:0000256" key="5">
    <source>
        <dbReference type="ARBA" id="ARBA00022989"/>
    </source>
</evidence>
<organism evidence="9 10">
    <name type="scientific">Streptomyces pini</name>
    <dbReference type="NCBI Taxonomy" id="1520580"/>
    <lineage>
        <taxon>Bacteria</taxon>
        <taxon>Bacillati</taxon>
        <taxon>Actinomycetota</taxon>
        <taxon>Actinomycetes</taxon>
        <taxon>Kitasatosporales</taxon>
        <taxon>Streptomycetaceae</taxon>
        <taxon>Streptomyces</taxon>
    </lineage>
</organism>
<accession>A0A1I4ARB8</accession>
<evidence type="ECO:0000313" key="10">
    <source>
        <dbReference type="Proteomes" id="UP000198928"/>
    </source>
</evidence>
<keyword evidence="4 8" id="KW-0812">Transmembrane</keyword>
<dbReference type="Gene3D" id="1.10.287.3510">
    <property type="match status" value="1"/>
</dbReference>
<evidence type="ECO:0000256" key="6">
    <source>
        <dbReference type="ARBA" id="ARBA00023136"/>
    </source>
</evidence>
<dbReference type="OrthoDB" id="9799219at2"/>